<gene>
    <name evidence="7" type="ORF">DFH07DRAFT_424981</name>
</gene>
<dbReference type="AlphaFoldDB" id="A0AAD7JFA2"/>
<dbReference type="GO" id="GO:0008270">
    <property type="term" value="F:zinc ion binding"/>
    <property type="evidence" value="ECO:0007669"/>
    <property type="project" value="UniProtKB-KW"/>
</dbReference>
<dbReference type="PROSITE" id="PS01360">
    <property type="entry name" value="ZF_MYND_1"/>
    <property type="match status" value="1"/>
</dbReference>
<keyword evidence="8" id="KW-1185">Reference proteome</keyword>
<feature type="region of interest" description="Disordered" evidence="5">
    <location>
        <begin position="165"/>
        <end position="191"/>
    </location>
</feature>
<dbReference type="InterPro" id="IPR002893">
    <property type="entry name" value="Znf_MYND"/>
</dbReference>
<dbReference type="EMBL" id="JARJLG010000046">
    <property type="protein sequence ID" value="KAJ7761248.1"/>
    <property type="molecule type" value="Genomic_DNA"/>
</dbReference>
<dbReference type="PROSITE" id="PS50865">
    <property type="entry name" value="ZF_MYND_2"/>
    <property type="match status" value="1"/>
</dbReference>
<comment type="caution">
    <text evidence="7">The sequence shown here is derived from an EMBL/GenBank/DDBJ whole genome shotgun (WGS) entry which is preliminary data.</text>
</comment>
<dbReference type="SUPFAM" id="SSF144232">
    <property type="entry name" value="HIT/MYND zinc finger-like"/>
    <property type="match status" value="1"/>
</dbReference>
<keyword evidence="3" id="KW-0862">Zinc</keyword>
<feature type="domain" description="MYND-type" evidence="6">
    <location>
        <begin position="42"/>
        <end position="84"/>
    </location>
</feature>
<sequence length="363" mass="40405">MRAFGYLRMVQRNLYIVQAYVGKPAPKISIKAEREAQMRGACYTCGASSTEDGVTLRKCSGCKQVLYCSSGCQQSDWRDHKKLCGTRLVRFYIALVTPTPEAPAQFIGCPAPDPGFSRSPALWRQISYLSKEDSYTRDYHFDIAPNHTRSIRILDTISASLRSRPHFTDRAPRPNRRGPREPHAGADPRPARAPFLFANRNTAVENVVFKNSAWCCLVLFVAYMLITRRSRARNDQRHFFPPKNPNSFSCPSSCILWLARRRAIQSKSRSFHRQAPGLLSRHKDAMLLCGTTFPGRRSGTVNLPGTAKLARTTQASGTPPPRSCELGAMFPASSSRAPPRSICIPVQGLHTGPILTADLKSPI</sequence>
<name>A0AAD7JFA2_9AGAR</name>
<accession>A0AAD7JFA2</accession>
<evidence type="ECO:0000259" key="6">
    <source>
        <dbReference type="PROSITE" id="PS50865"/>
    </source>
</evidence>
<reference evidence="7" key="1">
    <citation type="submission" date="2023-03" db="EMBL/GenBank/DDBJ databases">
        <title>Massive genome expansion in bonnet fungi (Mycena s.s.) driven by repeated elements and novel gene families across ecological guilds.</title>
        <authorList>
            <consortium name="Lawrence Berkeley National Laboratory"/>
            <person name="Harder C.B."/>
            <person name="Miyauchi S."/>
            <person name="Viragh M."/>
            <person name="Kuo A."/>
            <person name="Thoen E."/>
            <person name="Andreopoulos B."/>
            <person name="Lu D."/>
            <person name="Skrede I."/>
            <person name="Drula E."/>
            <person name="Henrissat B."/>
            <person name="Morin E."/>
            <person name="Kohler A."/>
            <person name="Barry K."/>
            <person name="LaButti K."/>
            <person name="Morin E."/>
            <person name="Salamov A."/>
            <person name="Lipzen A."/>
            <person name="Mereny Z."/>
            <person name="Hegedus B."/>
            <person name="Baldrian P."/>
            <person name="Stursova M."/>
            <person name="Weitz H."/>
            <person name="Taylor A."/>
            <person name="Grigoriev I.V."/>
            <person name="Nagy L.G."/>
            <person name="Martin F."/>
            <person name="Kauserud H."/>
        </authorList>
    </citation>
    <scope>NUCLEOTIDE SEQUENCE</scope>
    <source>
        <strain evidence="7">CBHHK188m</strain>
    </source>
</reference>
<organism evidence="7 8">
    <name type="scientific">Mycena maculata</name>
    <dbReference type="NCBI Taxonomy" id="230809"/>
    <lineage>
        <taxon>Eukaryota</taxon>
        <taxon>Fungi</taxon>
        <taxon>Dikarya</taxon>
        <taxon>Basidiomycota</taxon>
        <taxon>Agaricomycotina</taxon>
        <taxon>Agaricomycetes</taxon>
        <taxon>Agaricomycetidae</taxon>
        <taxon>Agaricales</taxon>
        <taxon>Marasmiineae</taxon>
        <taxon>Mycenaceae</taxon>
        <taxon>Mycena</taxon>
    </lineage>
</organism>
<evidence type="ECO:0000256" key="3">
    <source>
        <dbReference type="ARBA" id="ARBA00022833"/>
    </source>
</evidence>
<dbReference type="Gene3D" id="6.10.140.2220">
    <property type="match status" value="1"/>
</dbReference>
<evidence type="ECO:0000313" key="7">
    <source>
        <dbReference type="EMBL" id="KAJ7761248.1"/>
    </source>
</evidence>
<feature type="compositionally biased region" description="Basic and acidic residues" evidence="5">
    <location>
        <begin position="166"/>
        <end position="190"/>
    </location>
</feature>
<evidence type="ECO:0000313" key="8">
    <source>
        <dbReference type="Proteomes" id="UP001215280"/>
    </source>
</evidence>
<evidence type="ECO:0000256" key="2">
    <source>
        <dbReference type="ARBA" id="ARBA00022771"/>
    </source>
</evidence>
<dbReference type="Pfam" id="PF01753">
    <property type="entry name" value="zf-MYND"/>
    <property type="match status" value="1"/>
</dbReference>
<evidence type="ECO:0000256" key="5">
    <source>
        <dbReference type="SAM" id="MobiDB-lite"/>
    </source>
</evidence>
<evidence type="ECO:0000256" key="4">
    <source>
        <dbReference type="PROSITE-ProRule" id="PRU00134"/>
    </source>
</evidence>
<proteinExistence type="predicted"/>
<dbReference type="Proteomes" id="UP001215280">
    <property type="component" value="Unassembled WGS sequence"/>
</dbReference>
<keyword evidence="2 4" id="KW-0863">Zinc-finger</keyword>
<keyword evidence="1" id="KW-0479">Metal-binding</keyword>
<evidence type="ECO:0000256" key="1">
    <source>
        <dbReference type="ARBA" id="ARBA00022723"/>
    </source>
</evidence>
<protein>
    <recommendedName>
        <fullName evidence="6">MYND-type domain-containing protein</fullName>
    </recommendedName>
</protein>